<evidence type="ECO:0000313" key="2">
    <source>
        <dbReference type="Proteomes" id="UP000305948"/>
    </source>
</evidence>
<sequence>MVSRGGDDVPRDIIRQEEWSLCGDAAYLRACWCSSPAPILLAQILSRDFQSVGTEHAETMLSSWKDVADVADPVWNIFVPPRATTDASEGVGMHPYGRLPNQNGGAEVLLLLGGINRRIIRASLSSNAMSMASILDIVSLERHLRTCMEIVTVQGTISPCLEPMGLMYLFHR</sequence>
<gene>
    <name evidence="1" type="ORF">OE88DRAFT_336131</name>
</gene>
<protein>
    <submittedName>
        <fullName evidence="1">Uncharacterized protein</fullName>
    </submittedName>
</protein>
<name>A0A5C3MYE6_9AGAM</name>
<dbReference type="EMBL" id="ML213514">
    <property type="protein sequence ID" value="TFK50210.1"/>
    <property type="molecule type" value="Genomic_DNA"/>
</dbReference>
<dbReference type="AlphaFoldDB" id="A0A5C3MYE6"/>
<keyword evidence="2" id="KW-1185">Reference proteome</keyword>
<reference evidence="1 2" key="1">
    <citation type="journal article" date="2019" name="Nat. Ecol. Evol.">
        <title>Megaphylogeny resolves global patterns of mushroom evolution.</title>
        <authorList>
            <person name="Varga T."/>
            <person name="Krizsan K."/>
            <person name="Foldi C."/>
            <person name="Dima B."/>
            <person name="Sanchez-Garcia M."/>
            <person name="Sanchez-Ramirez S."/>
            <person name="Szollosi G.J."/>
            <person name="Szarkandi J.G."/>
            <person name="Papp V."/>
            <person name="Albert L."/>
            <person name="Andreopoulos W."/>
            <person name="Angelini C."/>
            <person name="Antonin V."/>
            <person name="Barry K.W."/>
            <person name="Bougher N.L."/>
            <person name="Buchanan P."/>
            <person name="Buyck B."/>
            <person name="Bense V."/>
            <person name="Catcheside P."/>
            <person name="Chovatia M."/>
            <person name="Cooper J."/>
            <person name="Damon W."/>
            <person name="Desjardin D."/>
            <person name="Finy P."/>
            <person name="Geml J."/>
            <person name="Haridas S."/>
            <person name="Hughes K."/>
            <person name="Justo A."/>
            <person name="Karasinski D."/>
            <person name="Kautmanova I."/>
            <person name="Kiss B."/>
            <person name="Kocsube S."/>
            <person name="Kotiranta H."/>
            <person name="LaButti K.M."/>
            <person name="Lechner B.E."/>
            <person name="Liimatainen K."/>
            <person name="Lipzen A."/>
            <person name="Lukacs Z."/>
            <person name="Mihaltcheva S."/>
            <person name="Morgado L.N."/>
            <person name="Niskanen T."/>
            <person name="Noordeloos M.E."/>
            <person name="Ohm R.A."/>
            <person name="Ortiz-Santana B."/>
            <person name="Ovrebo C."/>
            <person name="Racz N."/>
            <person name="Riley R."/>
            <person name="Savchenko A."/>
            <person name="Shiryaev A."/>
            <person name="Soop K."/>
            <person name="Spirin V."/>
            <person name="Szebenyi C."/>
            <person name="Tomsovsky M."/>
            <person name="Tulloss R.E."/>
            <person name="Uehling J."/>
            <person name="Grigoriev I.V."/>
            <person name="Vagvolgyi C."/>
            <person name="Papp T."/>
            <person name="Martin F.M."/>
            <person name="Miettinen O."/>
            <person name="Hibbett D.S."/>
            <person name="Nagy L.G."/>
        </authorList>
    </citation>
    <scope>NUCLEOTIDE SEQUENCE [LARGE SCALE GENOMIC DNA]</scope>
    <source>
        <strain evidence="1 2">OMC1185</strain>
    </source>
</reference>
<accession>A0A5C3MYE6</accession>
<evidence type="ECO:0000313" key="1">
    <source>
        <dbReference type="EMBL" id="TFK50210.1"/>
    </source>
</evidence>
<organism evidence="1 2">
    <name type="scientific">Heliocybe sulcata</name>
    <dbReference type="NCBI Taxonomy" id="5364"/>
    <lineage>
        <taxon>Eukaryota</taxon>
        <taxon>Fungi</taxon>
        <taxon>Dikarya</taxon>
        <taxon>Basidiomycota</taxon>
        <taxon>Agaricomycotina</taxon>
        <taxon>Agaricomycetes</taxon>
        <taxon>Gloeophyllales</taxon>
        <taxon>Gloeophyllaceae</taxon>
        <taxon>Heliocybe</taxon>
    </lineage>
</organism>
<proteinExistence type="predicted"/>
<dbReference type="Proteomes" id="UP000305948">
    <property type="component" value="Unassembled WGS sequence"/>
</dbReference>